<reference evidence="10 11" key="1">
    <citation type="journal article" date="2014" name="Genome Announc.">
        <title>Genome sequence of the basidiomycetous fungus Pseudozyma aphidis DSM70725, an efficient producer of biosurfactant mannosylerythritol lipids.</title>
        <authorList>
            <person name="Lorenz S."/>
            <person name="Guenther M."/>
            <person name="Grumaz C."/>
            <person name="Rupp S."/>
            <person name="Zibek S."/>
            <person name="Sohn K."/>
        </authorList>
    </citation>
    <scope>NUCLEOTIDE SEQUENCE [LARGE SCALE GENOMIC DNA]</scope>
    <source>
        <strain evidence="11">ATCC 32657 / CBS 517.83 / DSM 70725 / JCM 10318 / NBRC 10182 / NRRL Y-7954 / St-0401</strain>
    </source>
</reference>
<feature type="compositionally biased region" description="Acidic residues" evidence="7">
    <location>
        <begin position="648"/>
        <end position="671"/>
    </location>
</feature>
<dbReference type="FunFam" id="3.40.50.150:FF:000332">
    <property type="entry name" value="Ribosomal RNA large subunit methyltransferase J"/>
    <property type="match status" value="1"/>
</dbReference>
<evidence type="ECO:0000256" key="5">
    <source>
        <dbReference type="ARBA" id="ARBA00022691"/>
    </source>
</evidence>
<feature type="domain" description="Ribosomal RNA methyltransferase FtsJ" evidence="9">
    <location>
        <begin position="29"/>
        <end position="241"/>
    </location>
</feature>
<evidence type="ECO:0000256" key="1">
    <source>
        <dbReference type="ARBA" id="ARBA00009258"/>
    </source>
</evidence>
<protein>
    <recommendedName>
        <fullName evidence="6">rRNA methyltransferase 2, mitochondrial</fullName>
    </recommendedName>
</protein>
<dbReference type="PANTHER" id="PTHR10920:SF18">
    <property type="entry name" value="RRNA METHYLTRANSFERASE 2, MITOCHONDRIAL"/>
    <property type="match status" value="1"/>
</dbReference>
<feature type="region of interest" description="Disordered" evidence="7">
    <location>
        <begin position="714"/>
        <end position="808"/>
    </location>
</feature>
<dbReference type="InterPro" id="IPR029063">
    <property type="entry name" value="SAM-dependent_MTases_sf"/>
</dbReference>
<keyword evidence="8" id="KW-1133">Transmembrane helix</keyword>
<evidence type="ECO:0000256" key="6">
    <source>
        <dbReference type="ARBA" id="ARBA00041184"/>
    </source>
</evidence>
<dbReference type="HOGENOM" id="CLU_018779_0_0_1"/>
<feature type="compositionally biased region" description="Basic residues" evidence="7">
    <location>
        <begin position="794"/>
        <end position="808"/>
    </location>
</feature>
<proteinExistence type="inferred from homology"/>
<dbReference type="Gene3D" id="3.40.50.150">
    <property type="entry name" value="Vaccinia Virus protein VP39"/>
    <property type="match status" value="1"/>
</dbReference>
<keyword evidence="11" id="KW-1185">Reference proteome</keyword>
<keyword evidence="8" id="KW-0472">Membrane</keyword>
<dbReference type="EMBL" id="AWNI01000022">
    <property type="protein sequence ID" value="ETS61015.1"/>
    <property type="molecule type" value="Genomic_DNA"/>
</dbReference>
<feature type="transmembrane region" description="Helical" evidence="8">
    <location>
        <begin position="333"/>
        <end position="356"/>
    </location>
</feature>
<evidence type="ECO:0000256" key="3">
    <source>
        <dbReference type="ARBA" id="ARBA00022603"/>
    </source>
</evidence>
<evidence type="ECO:0000256" key="8">
    <source>
        <dbReference type="SAM" id="Phobius"/>
    </source>
</evidence>
<comment type="caution">
    <text evidence="10">The sequence shown here is derived from an EMBL/GenBank/DDBJ whole genome shotgun (WGS) entry which is preliminary data.</text>
</comment>
<sequence length="808" mass="87523">MQRQKTDVYVKRRSKSTIDEDGDTSGAGYVARSAFKLIQLDERYRFLRPGRVIVDLGAAPGGWSQAIVERIQRPRAAKTPVFALDLLPFAEIDGVTSIQGDFLDGNVQAQLRKLVADASAASATDQRGFVDVVVSDMMANTTGNPITDTEASLELCRAAASFAFDTLRRDDTPKQEDARQSRPASALAGSSSVLVMKYFMSHEADVFRREVLQPHFHFVKAEKMDASRKESREQFWICIGFKGRRTTQPHEQAESRHHVAQLDLIAIEASVHTTAPYARRTSRSTATMSATAHPARPRATSYILVSSANPDEPQDSNFPSENNAPPPRLRPRFYFLLPLVAVLDIALAIVLGVLVLRQEARRRSHPDNAAQLDDAAWERRKIVVAVVVFSVARAAAYAIVGISRRIRQLGVTVAAMSILSTLFYVSVANLLFQARPKPDVPDAGLLSWSAMPILAHPWHWPEAFRHFVPTMPILVGSQQALTLFEWILYIAVVGVKVPPGGNPITAKRWQRNLAQDPDFQRGVDAQSLYHSDVEDGQPEEQDSTPAAASVHTHQARDASAASTHDDPADASSRPLLATSPARPYGYGSTASEPRTPPTDAAAHLSPAAQTAQGMSRSASSRSGMYSRSPGAAELGMSSHRGSAMIGDDSGEISEDHDDDEQGENSDPDDIIDITPNRAVARKEARLRLARAALPERRASVGTLSTLNIFGGHASGDNSGSEAQPRGAARAPGVLADEAGSPLARTAQHDDGMPATLMTAAPSSESRHASASQLLPSSSSTRSASTRTSSASKDRKFKLPKWMKPGRKK</sequence>
<keyword evidence="4" id="KW-0808">Transferase</keyword>
<evidence type="ECO:0000313" key="11">
    <source>
        <dbReference type="Proteomes" id="UP000019462"/>
    </source>
</evidence>
<keyword evidence="8" id="KW-0812">Transmembrane</keyword>
<feature type="region of interest" description="Disordered" evidence="7">
    <location>
        <begin position="533"/>
        <end position="676"/>
    </location>
</feature>
<keyword evidence="3" id="KW-0489">Methyltransferase</keyword>
<evidence type="ECO:0000256" key="4">
    <source>
        <dbReference type="ARBA" id="ARBA00022679"/>
    </source>
</evidence>
<evidence type="ECO:0000256" key="7">
    <source>
        <dbReference type="SAM" id="MobiDB-lite"/>
    </source>
</evidence>
<dbReference type="GO" id="GO:0008650">
    <property type="term" value="F:rRNA (uridine-2'-O-)-methyltransferase activity"/>
    <property type="evidence" value="ECO:0007669"/>
    <property type="project" value="TreeGrafter"/>
</dbReference>
<gene>
    <name evidence="10" type="ORF">PaG_04949</name>
</gene>
<keyword evidence="5" id="KW-0949">S-adenosyl-L-methionine</keyword>
<feature type="transmembrane region" description="Helical" evidence="8">
    <location>
        <begin position="409"/>
        <end position="432"/>
    </location>
</feature>
<feature type="region of interest" description="Disordered" evidence="7">
    <location>
        <begin position="278"/>
        <end position="297"/>
    </location>
</feature>
<evidence type="ECO:0000256" key="2">
    <source>
        <dbReference type="ARBA" id="ARBA00022552"/>
    </source>
</evidence>
<comment type="similarity">
    <text evidence="1">Belongs to the class I-like SAM-binding methyltransferase superfamily. RNA methyltransferase RlmE family.</text>
</comment>
<evidence type="ECO:0000313" key="10">
    <source>
        <dbReference type="EMBL" id="ETS61015.1"/>
    </source>
</evidence>
<dbReference type="InterPro" id="IPR015507">
    <property type="entry name" value="rRNA-MeTfrase_E"/>
</dbReference>
<dbReference type="Proteomes" id="UP000019462">
    <property type="component" value="Unassembled WGS sequence"/>
</dbReference>
<evidence type="ECO:0000259" key="9">
    <source>
        <dbReference type="Pfam" id="PF01728"/>
    </source>
</evidence>
<organism evidence="10 11">
    <name type="scientific">Moesziomyces aphidis</name>
    <name type="common">Pseudozyma aphidis</name>
    <dbReference type="NCBI Taxonomy" id="84754"/>
    <lineage>
        <taxon>Eukaryota</taxon>
        <taxon>Fungi</taxon>
        <taxon>Dikarya</taxon>
        <taxon>Basidiomycota</taxon>
        <taxon>Ustilaginomycotina</taxon>
        <taxon>Ustilaginomycetes</taxon>
        <taxon>Ustilaginales</taxon>
        <taxon>Ustilaginaceae</taxon>
        <taxon>Moesziomyces</taxon>
    </lineage>
</organism>
<accession>W3VHK6</accession>
<dbReference type="HAMAP" id="MF_01547">
    <property type="entry name" value="RNA_methyltr_E"/>
    <property type="match status" value="1"/>
</dbReference>
<feature type="compositionally biased region" description="Basic and acidic residues" evidence="7">
    <location>
        <begin position="1"/>
        <end position="10"/>
    </location>
</feature>
<name>W3VHK6_MOEAP</name>
<keyword evidence="2" id="KW-0698">rRNA processing</keyword>
<feature type="compositionally biased region" description="Low complexity" evidence="7">
    <location>
        <begin position="768"/>
        <end position="790"/>
    </location>
</feature>
<dbReference type="AlphaFoldDB" id="W3VHK6"/>
<feature type="compositionally biased region" description="Low complexity" evidence="7">
    <location>
        <begin position="278"/>
        <end position="292"/>
    </location>
</feature>
<dbReference type="InterPro" id="IPR002877">
    <property type="entry name" value="RNA_MeTrfase_FtsJ_dom"/>
</dbReference>
<dbReference type="SUPFAM" id="SSF53335">
    <property type="entry name" value="S-adenosyl-L-methionine-dependent methyltransferases"/>
    <property type="match status" value="1"/>
</dbReference>
<dbReference type="InterPro" id="IPR050082">
    <property type="entry name" value="RNA_methyltr_RlmE"/>
</dbReference>
<feature type="region of interest" description="Disordered" evidence="7">
    <location>
        <begin position="1"/>
        <end position="23"/>
    </location>
</feature>
<dbReference type="GO" id="GO:0005739">
    <property type="term" value="C:mitochondrion"/>
    <property type="evidence" value="ECO:0007669"/>
    <property type="project" value="TreeGrafter"/>
</dbReference>
<dbReference type="OrthoDB" id="20105at2759"/>
<feature type="compositionally biased region" description="Low complexity" evidence="7">
    <location>
        <begin position="613"/>
        <end position="628"/>
    </location>
</feature>
<dbReference type="Pfam" id="PF01728">
    <property type="entry name" value="FtsJ"/>
    <property type="match status" value="1"/>
</dbReference>
<dbReference type="PANTHER" id="PTHR10920">
    <property type="entry name" value="RIBOSOMAL RNA METHYLTRANSFERASE"/>
    <property type="match status" value="1"/>
</dbReference>